<feature type="domain" description="ATPase AAA-type core" evidence="2">
    <location>
        <begin position="32"/>
        <end position="330"/>
    </location>
</feature>
<feature type="coiled-coil region" evidence="1">
    <location>
        <begin position="367"/>
        <end position="394"/>
    </location>
</feature>
<dbReference type="Gene3D" id="3.40.50.300">
    <property type="entry name" value="P-loop containing nucleotide triphosphate hydrolases"/>
    <property type="match status" value="1"/>
</dbReference>
<dbReference type="SUPFAM" id="SSF52540">
    <property type="entry name" value="P-loop containing nucleoside triphosphate hydrolases"/>
    <property type="match status" value="1"/>
</dbReference>
<evidence type="ECO:0000256" key="1">
    <source>
        <dbReference type="SAM" id="Coils"/>
    </source>
</evidence>
<dbReference type="Proteomes" id="UP000034778">
    <property type="component" value="Unassembled WGS sequence"/>
</dbReference>
<dbReference type="GO" id="GO:0005524">
    <property type="term" value="F:ATP binding"/>
    <property type="evidence" value="ECO:0007669"/>
    <property type="project" value="InterPro"/>
</dbReference>
<dbReference type="PATRIC" id="fig|1618566.3.peg.160"/>
<dbReference type="Pfam" id="PF13304">
    <property type="entry name" value="AAA_21"/>
    <property type="match status" value="1"/>
</dbReference>
<dbReference type="InterPro" id="IPR027417">
    <property type="entry name" value="P-loop_NTPase"/>
</dbReference>
<accession>A0A0G0A2Y3</accession>
<evidence type="ECO:0000259" key="2">
    <source>
        <dbReference type="Pfam" id="PF13304"/>
    </source>
</evidence>
<evidence type="ECO:0000313" key="4">
    <source>
        <dbReference type="Proteomes" id="UP000034778"/>
    </source>
</evidence>
<dbReference type="STRING" id="1618566.UR35_C0001G0163"/>
<protein>
    <recommendedName>
        <fullName evidence="2">ATPase AAA-type core domain-containing protein</fullName>
    </recommendedName>
</protein>
<reference evidence="3 4" key="1">
    <citation type="journal article" date="2015" name="Nature">
        <title>rRNA introns, odd ribosomes, and small enigmatic genomes across a large radiation of phyla.</title>
        <authorList>
            <person name="Brown C.T."/>
            <person name="Hug L.A."/>
            <person name="Thomas B.C."/>
            <person name="Sharon I."/>
            <person name="Castelle C.J."/>
            <person name="Singh A."/>
            <person name="Wilkins M.J."/>
            <person name="Williams K.H."/>
            <person name="Banfield J.F."/>
        </authorList>
    </citation>
    <scope>NUCLEOTIDE SEQUENCE [LARGE SCALE GENOMIC DNA]</scope>
</reference>
<proteinExistence type="predicted"/>
<keyword evidence="1" id="KW-0175">Coiled coil</keyword>
<dbReference type="AlphaFoldDB" id="A0A0G0A2Y3"/>
<dbReference type="PANTHER" id="PTHR43581:SF4">
    <property type="entry name" value="ATP_GTP PHOSPHATASE"/>
    <property type="match status" value="1"/>
</dbReference>
<dbReference type="InterPro" id="IPR051396">
    <property type="entry name" value="Bact_Antivir_Def_Nuclease"/>
</dbReference>
<dbReference type="CDD" id="cd00267">
    <property type="entry name" value="ABC_ATPase"/>
    <property type="match status" value="1"/>
</dbReference>
<dbReference type="InterPro" id="IPR003959">
    <property type="entry name" value="ATPase_AAA_core"/>
</dbReference>
<dbReference type="EMBL" id="LBOW01000001">
    <property type="protein sequence ID" value="KKP45566.1"/>
    <property type="molecule type" value="Genomic_DNA"/>
</dbReference>
<gene>
    <name evidence="3" type="ORF">UR35_C0001G0163</name>
</gene>
<sequence length="569" mass="65435">MKKLKTLVVQLNQDYKSFKNGFNYSFNGDLIILSGVNGSGKSQLVDIVSQREGYGSKKPIAATITLDDKQITLNDVLRRSFKENVNVPELTHAGTETVRSHKDQVWNAYNSYRLNYTNENLWDYKKSCEKSKKILIEKFGEEKFNSGRITQTDLHDKLPTDFVWKSDDVFTNFIGELFFNYAVDVYDAEAEAGRSGNKLDSTSLPIPPWKQLNSLFFDLGFEYRFKENFFVKSLQINEQPNLYQVKGDGTIDENEQRKLADLSDGEKAIISLSFASLSGVKENDKKILLLDEFDANFNPSLTERFYKIIDKYFISQGILVIVATHSPTTISLAPENASFYEAFKPNTGSSRILSVQRDDYDELKIANKEFYSKIADQTKRIAELEKEKTELDILIQQTKPSLFVEGPTDVQYLNKASEFYPEWKQILNNINIEEKHGSELHKYRKNKSYIKEFLLQPLILLFDCDTKLENIDEQQVYVRCIPFLKENSIKNGIENLLPDDLVLKAEKSIGEKVTNKSIPNADEKDKQEWSVIGSKKTDLAGWICSNAEKKDFENFKTIFDIIQTIIKTR</sequence>
<name>A0A0G0A2Y3_9BACT</name>
<evidence type="ECO:0000313" key="3">
    <source>
        <dbReference type="EMBL" id="KKP45566.1"/>
    </source>
</evidence>
<organism evidence="3 4">
    <name type="scientific">Candidatus Woesebacteria bacterium GW2011_GWB1_33_22</name>
    <dbReference type="NCBI Taxonomy" id="1618566"/>
    <lineage>
        <taxon>Bacteria</taxon>
        <taxon>Candidatus Woeseibacteriota</taxon>
    </lineage>
</organism>
<dbReference type="GO" id="GO:0016887">
    <property type="term" value="F:ATP hydrolysis activity"/>
    <property type="evidence" value="ECO:0007669"/>
    <property type="project" value="InterPro"/>
</dbReference>
<dbReference type="PANTHER" id="PTHR43581">
    <property type="entry name" value="ATP/GTP PHOSPHATASE"/>
    <property type="match status" value="1"/>
</dbReference>
<comment type="caution">
    <text evidence="3">The sequence shown here is derived from an EMBL/GenBank/DDBJ whole genome shotgun (WGS) entry which is preliminary data.</text>
</comment>